<evidence type="ECO:0000256" key="7">
    <source>
        <dbReference type="ARBA" id="ARBA00023224"/>
    </source>
</evidence>
<evidence type="ECO:0000256" key="1">
    <source>
        <dbReference type="ARBA" id="ARBA00004141"/>
    </source>
</evidence>
<dbReference type="Pfam" id="PF00001">
    <property type="entry name" value="7tm_1"/>
    <property type="match status" value="1"/>
</dbReference>
<feature type="transmembrane region" description="Helical" evidence="8">
    <location>
        <begin position="38"/>
        <end position="62"/>
    </location>
</feature>
<gene>
    <name evidence="10" type="ORF">PMEA_00024866</name>
</gene>
<feature type="domain" description="G-protein coupled receptors family 1 profile" evidence="9">
    <location>
        <begin position="54"/>
        <end position="323"/>
    </location>
</feature>
<accession>A0AAU9XLW6</accession>
<dbReference type="PRINTS" id="PR00237">
    <property type="entry name" value="GPCRRHODOPSN"/>
</dbReference>
<evidence type="ECO:0000256" key="8">
    <source>
        <dbReference type="SAM" id="Phobius"/>
    </source>
</evidence>
<keyword evidence="3 8" id="KW-1133">Transmembrane helix</keyword>
<dbReference type="CDD" id="cd00637">
    <property type="entry name" value="7tm_classA_rhodopsin-like"/>
    <property type="match status" value="1"/>
</dbReference>
<reference evidence="10 11" key="1">
    <citation type="submission" date="2022-05" db="EMBL/GenBank/DDBJ databases">
        <authorList>
            <consortium name="Genoscope - CEA"/>
            <person name="William W."/>
        </authorList>
    </citation>
    <scope>NUCLEOTIDE SEQUENCE [LARGE SCALE GENOMIC DNA]</scope>
</reference>
<evidence type="ECO:0000256" key="5">
    <source>
        <dbReference type="ARBA" id="ARBA00023136"/>
    </source>
</evidence>
<keyword evidence="2 8" id="KW-0812">Transmembrane</keyword>
<dbReference type="Proteomes" id="UP001159428">
    <property type="component" value="Unassembled WGS sequence"/>
</dbReference>
<dbReference type="GO" id="GO:0005886">
    <property type="term" value="C:plasma membrane"/>
    <property type="evidence" value="ECO:0007669"/>
    <property type="project" value="TreeGrafter"/>
</dbReference>
<feature type="transmembrane region" description="Helical" evidence="8">
    <location>
        <begin position="266"/>
        <end position="287"/>
    </location>
</feature>
<name>A0AAU9XLW6_9CNID</name>
<dbReference type="PANTHER" id="PTHR24243">
    <property type="entry name" value="G-PROTEIN COUPLED RECEPTOR"/>
    <property type="match status" value="1"/>
</dbReference>
<feature type="transmembrane region" description="Helical" evidence="8">
    <location>
        <begin position="210"/>
        <end position="233"/>
    </location>
</feature>
<feature type="transmembrane region" description="Helical" evidence="8">
    <location>
        <begin position="162"/>
        <end position="181"/>
    </location>
</feature>
<protein>
    <recommendedName>
        <fullName evidence="9">G-protein coupled receptors family 1 profile domain-containing protein</fullName>
    </recommendedName>
</protein>
<feature type="transmembrane region" description="Helical" evidence="8">
    <location>
        <begin position="307"/>
        <end position="325"/>
    </location>
</feature>
<organism evidence="10 11">
    <name type="scientific">Pocillopora meandrina</name>
    <dbReference type="NCBI Taxonomy" id="46732"/>
    <lineage>
        <taxon>Eukaryota</taxon>
        <taxon>Metazoa</taxon>
        <taxon>Cnidaria</taxon>
        <taxon>Anthozoa</taxon>
        <taxon>Hexacorallia</taxon>
        <taxon>Scleractinia</taxon>
        <taxon>Astrocoeniina</taxon>
        <taxon>Pocilloporidae</taxon>
        <taxon>Pocillopora</taxon>
    </lineage>
</organism>
<dbReference type="AlphaFoldDB" id="A0AAU9XLW6"/>
<keyword evidence="7" id="KW-0807">Transducer</keyword>
<comment type="subcellular location">
    <subcellularLocation>
        <location evidence="1">Membrane</location>
        <topology evidence="1">Multi-pass membrane protein</topology>
    </subcellularLocation>
</comment>
<evidence type="ECO:0000259" key="9">
    <source>
        <dbReference type="PROSITE" id="PS50262"/>
    </source>
</evidence>
<comment type="caution">
    <text evidence="10">The sequence shown here is derived from an EMBL/GenBank/DDBJ whole genome shotgun (WGS) entry which is preliminary data.</text>
</comment>
<dbReference type="PANTHER" id="PTHR24243:SF224">
    <property type="entry name" value="G-PROTEIN COUPLED RECEPTOR 19-RELATED"/>
    <property type="match status" value="1"/>
</dbReference>
<dbReference type="GO" id="GO:0004930">
    <property type="term" value="F:G protein-coupled receptor activity"/>
    <property type="evidence" value="ECO:0007669"/>
    <property type="project" value="UniProtKB-KW"/>
</dbReference>
<dbReference type="SUPFAM" id="SSF81321">
    <property type="entry name" value="Family A G protein-coupled receptor-like"/>
    <property type="match status" value="1"/>
</dbReference>
<keyword evidence="4" id="KW-0297">G-protein coupled receptor</keyword>
<keyword evidence="11" id="KW-1185">Reference proteome</keyword>
<evidence type="ECO:0000256" key="6">
    <source>
        <dbReference type="ARBA" id="ARBA00023170"/>
    </source>
</evidence>
<evidence type="ECO:0000256" key="2">
    <source>
        <dbReference type="ARBA" id="ARBA00022692"/>
    </source>
</evidence>
<evidence type="ECO:0000313" key="11">
    <source>
        <dbReference type="Proteomes" id="UP001159428"/>
    </source>
</evidence>
<feature type="transmembrane region" description="Helical" evidence="8">
    <location>
        <begin position="120"/>
        <end position="141"/>
    </location>
</feature>
<evidence type="ECO:0000256" key="4">
    <source>
        <dbReference type="ARBA" id="ARBA00023040"/>
    </source>
</evidence>
<dbReference type="InterPro" id="IPR017452">
    <property type="entry name" value="GPCR_Rhodpsn_7TM"/>
</dbReference>
<sequence>MEGTRLSPNLSSTNLSLLNNTDTTRAYVFVPASSTTKLIIFLLLVVVGTVGFIGNSLIYFFISTKSRRFSYLQSSMFVRNFNFYVKSLALSDILSCSVSLPLIYIQLMFDVFQQGWPCRIVRYLNLLFPSVTINNLIVISTERYFSTRPIPRSFSVSCVRRLIFSAWVVGFIAVITPTFTFNDVRFDLDNNRYTVVCKIDNTYLPFRVIFVSYAVLQHVLPSIILICINISLIKTVWSRKRSRLMNIQMNNAIRAKLRAAKRRGTYLLILITFAFIIPYSWTLYYAVYVMVVNPTLDFQFDYRIRCLSIVLFFTNSSLNFMIYLVQMNDFRHYVRKVFCNKVS</sequence>
<evidence type="ECO:0000313" key="10">
    <source>
        <dbReference type="EMBL" id="CAH3150726.1"/>
    </source>
</evidence>
<evidence type="ECO:0000256" key="3">
    <source>
        <dbReference type="ARBA" id="ARBA00022989"/>
    </source>
</evidence>
<dbReference type="EMBL" id="CALNXJ010000048">
    <property type="protein sequence ID" value="CAH3150726.1"/>
    <property type="molecule type" value="Genomic_DNA"/>
</dbReference>
<dbReference type="Gene3D" id="1.20.1070.10">
    <property type="entry name" value="Rhodopsin 7-helix transmembrane proteins"/>
    <property type="match status" value="1"/>
</dbReference>
<feature type="transmembrane region" description="Helical" evidence="8">
    <location>
        <begin position="83"/>
        <end position="108"/>
    </location>
</feature>
<dbReference type="InterPro" id="IPR000276">
    <property type="entry name" value="GPCR_Rhodpsn"/>
</dbReference>
<keyword evidence="6" id="KW-0675">Receptor</keyword>
<dbReference type="PROSITE" id="PS50262">
    <property type="entry name" value="G_PROTEIN_RECEP_F1_2"/>
    <property type="match status" value="1"/>
</dbReference>
<proteinExistence type="predicted"/>
<keyword evidence="5 8" id="KW-0472">Membrane</keyword>